<dbReference type="eggNOG" id="COG0192">
    <property type="taxonomic scope" value="Bacteria"/>
</dbReference>
<dbReference type="SUPFAM" id="SSF55973">
    <property type="entry name" value="S-adenosylmethionine synthetase"/>
    <property type="match status" value="3"/>
</dbReference>
<comment type="pathway">
    <text evidence="3">Amino-acid biosynthesis; S-adenosyl-L-methionine biosynthesis; S-adenosyl-L-methionine from L-methionine: step 1/1.</text>
</comment>
<dbReference type="FunFam" id="3.30.300.10:FF:000003">
    <property type="entry name" value="S-adenosylmethionine synthase"/>
    <property type="match status" value="1"/>
</dbReference>
<evidence type="ECO:0000256" key="11">
    <source>
        <dbReference type="ARBA" id="ARBA00022842"/>
    </source>
</evidence>
<evidence type="ECO:0000256" key="6">
    <source>
        <dbReference type="ARBA" id="ARBA00022563"/>
    </source>
</evidence>
<evidence type="ECO:0000259" key="16">
    <source>
        <dbReference type="Pfam" id="PF00438"/>
    </source>
</evidence>
<dbReference type="InterPro" id="IPR022629">
    <property type="entry name" value="S-AdoMet_synt_central"/>
</dbReference>
<dbReference type="GO" id="GO:0005524">
    <property type="term" value="F:ATP binding"/>
    <property type="evidence" value="ECO:0007669"/>
    <property type="project" value="UniProtKB-KW"/>
</dbReference>
<dbReference type="Pfam" id="PF02773">
    <property type="entry name" value="S-AdoMet_synt_C"/>
    <property type="match status" value="1"/>
</dbReference>
<dbReference type="PROSITE" id="PS00377">
    <property type="entry name" value="ADOMET_SYNTHASE_2"/>
    <property type="match status" value="1"/>
</dbReference>
<keyword evidence="12 14" id="KW-0630">Potassium</keyword>
<dbReference type="PANTHER" id="PTHR11964">
    <property type="entry name" value="S-ADENOSYLMETHIONINE SYNTHETASE"/>
    <property type="match status" value="1"/>
</dbReference>
<keyword evidence="8 14" id="KW-0479">Metal-binding</keyword>
<dbReference type="AlphaFoldDB" id="W0RFL5"/>
<dbReference type="Pfam" id="PF02772">
    <property type="entry name" value="S-AdoMet_synt_M"/>
    <property type="match status" value="1"/>
</dbReference>
<evidence type="ECO:0000256" key="1">
    <source>
        <dbReference type="ARBA" id="ARBA00001946"/>
    </source>
</evidence>
<keyword evidence="9" id="KW-0547">Nucleotide-binding</keyword>
<comment type="cofactor">
    <cofactor evidence="1">
        <name>Mg(2+)</name>
        <dbReference type="ChEBI" id="CHEBI:18420"/>
    </cofactor>
</comment>
<comment type="cofactor">
    <cofactor evidence="2">
        <name>K(+)</name>
        <dbReference type="ChEBI" id="CHEBI:29103"/>
    </cofactor>
</comment>
<evidence type="ECO:0000256" key="15">
    <source>
        <dbReference type="RuleBase" id="RU004462"/>
    </source>
</evidence>
<dbReference type="UniPathway" id="UPA00315">
    <property type="reaction ID" value="UER00080"/>
</dbReference>
<accession>W0RFL5</accession>
<dbReference type="PIRSF" id="PIRSF000497">
    <property type="entry name" value="MAT"/>
    <property type="match status" value="1"/>
</dbReference>
<evidence type="ECO:0000256" key="3">
    <source>
        <dbReference type="ARBA" id="ARBA00005224"/>
    </source>
</evidence>
<evidence type="ECO:0000256" key="7">
    <source>
        <dbReference type="ARBA" id="ARBA00022679"/>
    </source>
</evidence>
<evidence type="ECO:0000256" key="12">
    <source>
        <dbReference type="ARBA" id="ARBA00022958"/>
    </source>
</evidence>
<keyword evidence="10" id="KW-0067">ATP-binding</keyword>
<reference evidence="19 20" key="1">
    <citation type="journal article" date="2014" name="Genome Announc.">
        <title>Genome Sequence and Methylome of Soil Bacterium Gemmatirosa kalamazoonensis KBS708T, a Member of the Rarely Cultivated Gemmatimonadetes Phylum.</title>
        <authorList>
            <person name="Debruyn J.M."/>
            <person name="Radosevich M."/>
            <person name="Wommack K.E."/>
            <person name="Polson S.W."/>
            <person name="Hauser L.J."/>
            <person name="Fawaz M.N."/>
            <person name="Korlach J."/>
            <person name="Tsai Y.C."/>
        </authorList>
    </citation>
    <scope>NUCLEOTIDE SEQUENCE [LARGE SCALE GENOMIC DNA]</scope>
    <source>
        <strain evidence="19 20">KBS708</strain>
    </source>
</reference>
<dbReference type="InParanoid" id="W0RFL5"/>
<dbReference type="InterPro" id="IPR022631">
    <property type="entry name" value="ADOMET_SYNTHASE_CS"/>
</dbReference>
<feature type="domain" description="S-adenosylmethionine synthetase central" evidence="17">
    <location>
        <begin position="130"/>
        <end position="244"/>
    </location>
</feature>
<dbReference type="HOGENOM" id="CLU_041802_1_1_0"/>
<dbReference type="GO" id="GO:0006556">
    <property type="term" value="P:S-adenosylmethionine biosynthetic process"/>
    <property type="evidence" value="ECO:0007669"/>
    <property type="project" value="UniProtKB-UniRule"/>
</dbReference>
<dbReference type="InterPro" id="IPR002133">
    <property type="entry name" value="S-AdoMet_synthetase"/>
</dbReference>
<dbReference type="Gene3D" id="3.30.300.10">
    <property type="match status" value="3"/>
</dbReference>
<evidence type="ECO:0000256" key="10">
    <source>
        <dbReference type="ARBA" id="ARBA00022840"/>
    </source>
</evidence>
<comment type="subunit">
    <text evidence="14">Homotetramer.</text>
</comment>
<dbReference type="InterPro" id="IPR022630">
    <property type="entry name" value="S-AdoMet_synt_C"/>
</dbReference>
<evidence type="ECO:0000256" key="13">
    <source>
        <dbReference type="NCBIfam" id="TIGR01034"/>
    </source>
</evidence>
<dbReference type="EMBL" id="CP007128">
    <property type="protein sequence ID" value="AHG89135.1"/>
    <property type="molecule type" value="Genomic_DNA"/>
</dbReference>
<keyword evidence="20" id="KW-1185">Reference proteome</keyword>
<evidence type="ECO:0000256" key="5">
    <source>
        <dbReference type="ARBA" id="ARBA00012828"/>
    </source>
</evidence>
<dbReference type="GO" id="GO:0005737">
    <property type="term" value="C:cytoplasm"/>
    <property type="evidence" value="ECO:0007669"/>
    <property type="project" value="UniProtKB-SubCell"/>
</dbReference>
<comment type="similarity">
    <text evidence="4 15">Belongs to the AdoMet synthase family.</text>
</comment>
<evidence type="ECO:0000259" key="18">
    <source>
        <dbReference type="Pfam" id="PF02773"/>
    </source>
</evidence>
<dbReference type="GO" id="GO:0046872">
    <property type="term" value="F:metal ion binding"/>
    <property type="evidence" value="ECO:0007669"/>
    <property type="project" value="UniProtKB-KW"/>
</dbReference>
<evidence type="ECO:0000256" key="14">
    <source>
        <dbReference type="RuleBase" id="RU000542"/>
    </source>
</evidence>
<dbReference type="Pfam" id="PF00438">
    <property type="entry name" value="S-AdoMet_synt_N"/>
    <property type="match status" value="1"/>
</dbReference>
<organism evidence="19 20">
    <name type="scientific">Gemmatirosa kalamazoonensis</name>
    <dbReference type="NCBI Taxonomy" id="861299"/>
    <lineage>
        <taxon>Bacteria</taxon>
        <taxon>Pseudomonadati</taxon>
        <taxon>Gemmatimonadota</taxon>
        <taxon>Gemmatimonadia</taxon>
        <taxon>Gemmatimonadales</taxon>
        <taxon>Gemmatimonadaceae</taxon>
        <taxon>Gemmatirosa</taxon>
    </lineage>
</organism>
<dbReference type="PATRIC" id="fig|861299.3.peg.1622"/>
<dbReference type="OrthoDB" id="127898at2"/>
<dbReference type="NCBIfam" id="TIGR01034">
    <property type="entry name" value="metK"/>
    <property type="match status" value="1"/>
</dbReference>
<keyword evidence="11 14" id="KW-0460">Magnesium</keyword>
<evidence type="ECO:0000259" key="17">
    <source>
        <dbReference type="Pfam" id="PF02772"/>
    </source>
</evidence>
<keyword evidence="6" id="KW-0554">One-carbon metabolism</keyword>
<dbReference type="GO" id="GO:0004478">
    <property type="term" value="F:methionine adenosyltransferase activity"/>
    <property type="evidence" value="ECO:0007669"/>
    <property type="project" value="UniProtKB-UniRule"/>
</dbReference>
<dbReference type="CDD" id="cd18079">
    <property type="entry name" value="S-AdoMet_synt"/>
    <property type="match status" value="1"/>
</dbReference>
<dbReference type="InterPro" id="IPR022628">
    <property type="entry name" value="S-AdoMet_synt_N"/>
</dbReference>
<keyword evidence="7" id="KW-0808">Transferase</keyword>
<name>W0RFL5_9BACT</name>
<dbReference type="KEGG" id="gba:J421_1598"/>
<gene>
    <name evidence="19" type="ORF">J421_1598</name>
</gene>
<evidence type="ECO:0000313" key="19">
    <source>
        <dbReference type="EMBL" id="AHG89135.1"/>
    </source>
</evidence>
<feature type="domain" description="S-adenosylmethionine synthetase N-terminal" evidence="16">
    <location>
        <begin position="22"/>
        <end position="119"/>
    </location>
</feature>
<dbReference type="RefSeq" id="WP_025410649.1">
    <property type="nucleotide sequence ID" value="NZ_CP007128.1"/>
</dbReference>
<comment type="subcellular location">
    <subcellularLocation>
        <location evidence="14">Cytoplasm</location>
    </subcellularLocation>
</comment>
<evidence type="ECO:0000256" key="2">
    <source>
        <dbReference type="ARBA" id="ARBA00001958"/>
    </source>
</evidence>
<dbReference type="PROSITE" id="PS00376">
    <property type="entry name" value="ADOMET_SYNTHASE_1"/>
    <property type="match status" value="1"/>
</dbReference>
<evidence type="ECO:0000256" key="8">
    <source>
        <dbReference type="ARBA" id="ARBA00022723"/>
    </source>
</evidence>
<dbReference type="InterPro" id="IPR022636">
    <property type="entry name" value="S-AdoMet_synthetase_sfam"/>
</dbReference>
<feature type="domain" description="S-adenosylmethionine synthetase C-terminal" evidence="18">
    <location>
        <begin position="246"/>
        <end position="380"/>
    </location>
</feature>
<evidence type="ECO:0000256" key="4">
    <source>
        <dbReference type="ARBA" id="ARBA00009685"/>
    </source>
</evidence>
<dbReference type="STRING" id="861299.J421_1598"/>
<sequence>MSATARPDQQYDVALDALPATYIFSSESVTEGHPDKVCDFIADSILDAHLAQDPRARVACEVLVKDGNVVLAGEITSEAKDVDYEAIVRRAIEEIGYVDANEAFHAAGVKVTVLLSQQSGHIAQGVDTGGAGDQGIMFGYATDETEELMPLPILLSHRLSRLIAEDRKAGRKAWLRPDAKTQVSVEYEGNTPVAVRTVLVSTQHAEDVSQEEIKAYVATDLVPRALGTWYRDDIEILVNPTGIFAIGGPSADAGVTGRKIIVDTYGGAGRHGGGAFSGKDPSKVDRSGAYFGRFVARQLVKAGLARKAEVQVAYAIGRAEPVSVRVDTFGTGDARAAEAYVRQNFDFRPNAIIERLGLRRPIYRTTTNYGHFGRTGLPWEA</sequence>
<dbReference type="EC" id="2.5.1.6" evidence="5 13"/>
<dbReference type="Proteomes" id="UP000019151">
    <property type="component" value="Chromosome"/>
</dbReference>
<dbReference type="GO" id="GO:0006730">
    <property type="term" value="P:one-carbon metabolic process"/>
    <property type="evidence" value="ECO:0007669"/>
    <property type="project" value="UniProtKB-KW"/>
</dbReference>
<proteinExistence type="inferred from homology"/>
<protein>
    <recommendedName>
        <fullName evidence="5 13">Methionine adenosyltransferase</fullName>
        <ecNumber evidence="5 13">2.5.1.6</ecNumber>
    </recommendedName>
</protein>
<evidence type="ECO:0000313" key="20">
    <source>
        <dbReference type="Proteomes" id="UP000019151"/>
    </source>
</evidence>
<evidence type="ECO:0000256" key="9">
    <source>
        <dbReference type="ARBA" id="ARBA00022741"/>
    </source>
</evidence>